<dbReference type="PANTHER" id="PTHR11947">
    <property type="entry name" value="PYRUVATE DEHYDROGENASE KINASE"/>
    <property type="match status" value="1"/>
</dbReference>
<dbReference type="EC" id="2.7.11.-" evidence="8"/>
<dbReference type="SUPFAM" id="SSF55874">
    <property type="entry name" value="ATPase domain of HSP90 chaperone/DNA topoisomerase II/histidine kinase"/>
    <property type="match status" value="2"/>
</dbReference>
<dbReference type="SMART" id="SM00387">
    <property type="entry name" value="HATPase_c"/>
    <property type="match status" value="1"/>
</dbReference>
<organism evidence="11 12">
    <name type="scientific">Rhizoctonia solani</name>
    <dbReference type="NCBI Taxonomy" id="456999"/>
    <lineage>
        <taxon>Eukaryota</taxon>
        <taxon>Fungi</taxon>
        <taxon>Dikarya</taxon>
        <taxon>Basidiomycota</taxon>
        <taxon>Agaricomycotina</taxon>
        <taxon>Agaricomycetes</taxon>
        <taxon>Cantharellales</taxon>
        <taxon>Ceratobasidiaceae</taxon>
        <taxon>Rhizoctonia</taxon>
    </lineage>
</organism>
<comment type="caution">
    <text evidence="11">The sequence shown here is derived from an EMBL/GenBank/DDBJ whole genome shotgun (WGS) entry which is preliminary data.</text>
</comment>
<evidence type="ECO:0000313" key="11">
    <source>
        <dbReference type="EMBL" id="CAE6503230.1"/>
    </source>
</evidence>
<dbReference type="Gene3D" id="3.30.565.10">
    <property type="entry name" value="Histidine kinase-like ATPase, C-terminal domain"/>
    <property type="match status" value="1"/>
</dbReference>
<reference evidence="11" key="1">
    <citation type="submission" date="2021-01" db="EMBL/GenBank/DDBJ databases">
        <authorList>
            <person name="Kaushik A."/>
        </authorList>
    </citation>
    <scope>NUCLEOTIDE SEQUENCE</scope>
    <source>
        <strain evidence="11">Type strain: AG8-Rh-89/</strain>
    </source>
</reference>
<evidence type="ECO:0000256" key="5">
    <source>
        <dbReference type="ARBA" id="ARBA00022777"/>
    </source>
</evidence>
<dbReference type="Gene3D" id="1.20.140.20">
    <property type="entry name" value="Alpha-ketoacid/pyruvate dehydrogenase kinase, N-terminal domain"/>
    <property type="match status" value="1"/>
</dbReference>
<comment type="similarity">
    <text evidence="1 8">Belongs to the PDK/BCKDK protein kinase family.</text>
</comment>
<evidence type="ECO:0000259" key="10">
    <source>
        <dbReference type="SMART" id="SM00387"/>
    </source>
</evidence>
<keyword evidence="4 8" id="KW-0547">Nucleotide-binding</keyword>
<keyword evidence="3 8" id="KW-0808">Transferase</keyword>
<dbReference type="InterPro" id="IPR003594">
    <property type="entry name" value="HATPase_dom"/>
</dbReference>
<dbReference type="AlphaFoldDB" id="A0A8H3CX82"/>
<sequence length="462" mass="50112">MLARRLLEPRIYPKYANNYASYIRVPEPNSERMSALLSEYERLPPRPIPFKTLRGFANPPTPESVLESASYVLAELPRRLVQRVRALDSLPFIVGMNPFVMRTHKLHHSSFERLATFPEVKTLEDNDEFSRELEILVEMHSNDIPTIAKGFQECSKYLNQDRISSFLDLSIRGRIAVRLIAEQHIALSRAVRELSGRRSDKKQSVGEVGVASANCVPADMVRMCAAFVSELCEATLGAAPPLVIDGVVDTKFSYVPVHIEYILTEILKNSYRATVEHQQKLGKRSVHDLPPVTVTIAPPTSHSSTIVDNEDPTATSSPGGDKPPNSLPSYLSIRVRDEGGGVPPTNLSRIFSYAFTTAGRLAQIGEDEGGPYAAQHIGGAAAMGGGSGGSSGAGVGNVFGEIAGRGLQTGMGTIAGLGYGLPMAQLYAKYFGGSLQLISLYGHGADVFIKLRCLDEDADVVI</sequence>
<proteinExistence type="inferred from homology"/>
<dbReference type="Pfam" id="PF10436">
    <property type="entry name" value="BCDHK_Adom3"/>
    <property type="match status" value="1"/>
</dbReference>
<name>A0A8H3CX82_9AGAM</name>
<dbReference type="GO" id="GO:0004740">
    <property type="term" value="F:pyruvate dehydrogenase (acetyl-transferring) kinase activity"/>
    <property type="evidence" value="ECO:0007669"/>
    <property type="project" value="TreeGrafter"/>
</dbReference>
<dbReference type="PANTHER" id="PTHR11947:SF20">
    <property type="entry name" value="[3-METHYL-2-OXOBUTANOATE DEHYDROGENASE [LIPOAMIDE]] KINASE, MITOCHONDRIAL"/>
    <property type="match status" value="1"/>
</dbReference>
<evidence type="ECO:0000256" key="2">
    <source>
        <dbReference type="ARBA" id="ARBA00022553"/>
    </source>
</evidence>
<keyword evidence="7 8" id="KW-0496">Mitochondrion</keyword>
<evidence type="ECO:0000256" key="7">
    <source>
        <dbReference type="ARBA" id="ARBA00023128"/>
    </source>
</evidence>
<accession>A0A8H3CX82</accession>
<evidence type="ECO:0000256" key="3">
    <source>
        <dbReference type="ARBA" id="ARBA00022679"/>
    </source>
</evidence>
<evidence type="ECO:0000256" key="9">
    <source>
        <dbReference type="SAM" id="MobiDB-lite"/>
    </source>
</evidence>
<dbReference type="GO" id="GO:0005759">
    <property type="term" value="C:mitochondrial matrix"/>
    <property type="evidence" value="ECO:0007669"/>
    <property type="project" value="UniProtKB-SubCell"/>
</dbReference>
<dbReference type="GO" id="GO:0005524">
    <property type="term" value="F:ATP binding"/>
    <property type="evidence" value="ECO:0007669"/>
    <property type="project" value="UniProtKB-UniRule"/>
</dbReference>
<comment type="subcellular location">
    <subcellularLocation>
        <location evidence="8">Mitochondrion matrix</location>
    </subcellularLocation>
</comment>
<evidence type="ECO:0000256" key="6">
    <source>
        <dbReference type="ARBA" id="ARBA00022840"/>
    </source>
</evidence>
<gene>
    <name evidence="11" type="ORF">RDB_LOCUS97288</name>
</gene>
<dbReference type="Proteomes" id="UP000663850">
    <property type="component" value="Unassembled WGS sequence"/>
</dbReference>
<keyword evidence="6 8" id="KW-0067">ATP-binding</keyword>
<dbReference type="GO" id="GO:0010906">
    <property type="term" value="P:regulation of glucose metabolic process"/>
    <property type="evidence" value="ECO:0007669"/>
    <property type="project" value="TreeGrafter"/>
</dbReference>
<dbReference type="InterPro" id="IPR036784">
    <property type="entry name" value="AK/P_DHK_N_sf"/>
</dbReference>
<evidence type="ECO:0000256" key="1">
    <source>
        <dbReference type="ARBA" id="ARBA00006155"/>
    </source>
</evidence>
<keyword evidence="5 8" id="KW-0418">Kinase</keyword>
<feature type="compositionally biased region" description="Polar residues" evidence="9">
    <location>
        <begin position="298"/>
        <end position="318"/>
    </location>
</feature>
<dbReference type="EMBL" id="CAJMWZ010005278">
    <property type="protein sequence ID" value="CAE6503230.1"/>
    <property type="molecule type" value="Genomic_DNA"/>
</dbReference>
<keyword evidence="2" id="KW-0597">Phosphoprotein</keyword>
<protein>
    <recommendedName>
        <fullName evidence="8">Protein-serine/threonine kinase</fullName>
        <ecNumber evidence="8">2.7.11.-</ecNumber>
    </recommendedName>
</protein>
<dbReference type="InterPro" id="IPR039028">
    <property type="entry name" value="BCKD/PDK"/>
</dbReference>
<dbReference type="SUPFAM" id="SSF69012">
    <property type="entry name" value="alpha-ketoacid dehydrogenase kinase, N-terminal domain"/>
    <property type="match status" value="1"/>
</dbReference>
<evidence type="ECO:0000256" key="4">
    <source>
        <dbReference type="ARBA" id="ARBA00022741"/>
    </source>
</evidence>
<evidence type="ECO:0000256" key="8">
    <source>
        <dbReference type="RuleBase" id="RU366032"/>
    </source>
</evidence>
<feature type="region of interest" description="Disordered" evidence="9">
    <location>
        <begin position="296"/>
        <end position="331"/>
    </location>
</feature>
<evidence type="ECO:0000313" key="12">
    <source>
        <dbReference type="Proteomes" id="UP000663850"/>
    </source>
</evidence>
<dbReference type="InterPro" id="IPR036890">
    <property type="entry name" value="HATPase_C_sf"/>
</dbReference>
<dbReference type="InterPro" id="IPR018955">
    <property type="entry name" value="BCDHK/PDK_N"/>
</dbReference>
<feature type="domain" description="Histidine kinase/HSP90-like ATPase" evidence="10">
    <location>
        <begin position="254"/>
        <end position="455"/>
    </location>
</feature>